<gene>
    <name evidence="3" type="ORF">LZC94_31545</name>
</gene>
<evidence type="ECO:0000256" key="2">
    <source>
        <dbReference type="SAM" id="Phobius"/>
    </source>
</evidence>
<feature type="compositionally biased region" description="Polar residues" evidence="1">
    <location>
        <begin position="583"/>
        <end position="593"/>
    </location>
</feature>
<name>A0ABZ2LT89_9BACT</name>
<feature type="transmembrane region" description="Helical" evidence="2">
    <location>
        <begin position="374"/>
        <end position="391"/>
    </location>
</feature>
<reference evidence="3 4" key="1">
    <citation type="submission" date="2021-12" db="EMBL/GenBank/DDBJ databases">
        <title>Discovery of the Pendulisporaceae a myxobacterial family with distinct sporulation behavior and unique specialized metabolism.</title>
        <authorList>
            <person name="Garcia R."/>
            <person name="Popoff A."/>
            <person name="Bader C.D."/>
            <person name="Loehr J."/>
            <person name="Walesch S."/>
            <person name="Walt C."/>
            <person name="Boldt J."/>
            <person name="Bunk B."/>
            <person name="Haeckl F.J.F.P.J."/>
            <person name="Gunesch A.P."/>
            <person name="Birkelbach J."/>
            <person name="Nuebel U."/>
            <person name="Pietschmann T."/>
            <person name="Bach T."/>
            <person name="Mueller R."/>
        </authorList>
    </citation>
    <scope>NUCLEOTIDE SEQUENCE [LARGE SCALE GENOMIC DNA]</scope>
    <source>
        <strain evidence="3 4">MSr11954</strain>
    </source>
</reference>
<organism evidence="3 4">
    <name type="scientific">Pendulispora albinea</name>
    <dbReference type="NCBI Taxonomy" id="2741071"/>
    <lineage>
        <taxon>Bacteria</taxon>
        <taxon>Pseudomonadati</taxon>
        <taxon>Myxococcota</taxon>
        <taxon>Myxococcia</taxon>
        <taxon>Myxococcales</taxon>
        <taxon>Sorangiineae</taxon>
        <taxon>Pendulisporaceae</taxon>
        <taxon>Pendulispora</taxon>
    </lineage>
</organism>
<proteinExistence type="predicted"/>
<dbReference type="EMBL" id="CP089984">
    <property type="protein sequence ID" value="WXB12371.1"/>
    <property type="molecule type" value="Genomic_DNA"/>
</dbReference>
<keyword evidence="2" id="KW-0812">Transmembrane</keyword>
<accession>A0ABZ2LT89</accession>
<feature type="region of interest" description="Disordered" evidence="1">
    <location>
        <begin position="564"/>
        <end position="593"/>
    </location>
</feature>
<feature type="transmembrane region" description="Helical" evidence="2">
    <location>
        <begin position="249"/>
        <end position="267"/>
    </location>
</feature>
<sequence>MLRRDLAGVAMLGLLFWAPGPARAAYREAHATAHDMRARIDDAGMAQMEHAITYRVVSGTLTSFDLAGIEPHVAVESEAVVTAEDGRSFAGQVTLQPPAGDDRDASLHVEMLDKKALRRGTYVVKVRYRLDLVAEKAISKDLALWRIAWTSPSLPEGIDGERMVFDLPSAPTEPRPWRADGAGGDGVVSTLRRSSDRDELEIVRPHVARGERVTWGARVDPKAFPAVHAPELRPPAAASAPAEGKLHEGLRTAFAALIGVLFAAAVAKKNKHASALYAREKVAARPLMPLAPAFRIAASGGAAATSIALQLAGYATWSGVFLAGAMFAAAYRAPRVILRPRGPGSWSTVREREAFASPPREGDAFDASTRSGKIAAALVLAVAVGAAVLVQRYVGRAASYLVLLDALMLIPLFFTGTRAQLPPPLPQASAPWLKSLFNAMKKHVSALRVVAWARHPVGSEDHDELRLLVLPRASMPGVIGIEIGATWPGVPDGPYLAPEVLVRVHDASAAAAKLLALAPHERPLPGRRLHERVVRLVPEIPTLAATRTLVLSLVTAFVDRRTASSKTAWEGTERRLPPAQRAQAVQGSSGHPA</sequence>
<protein>
    <recommendedName>
        <fullName evidence="5">Membrane protein DUF2207</fullName>
    </recommendedName>
</protein>
<keyword evidence="2" id="KW-0472">Membrane</keyword>
<keyword evidence="2" id="KW-1133">Transmembrane helix</keyword>
<feature type="transmembrane region" description="Helical" evidence="2">
    <location>
        <begin position="314"/>
        <end position="331"/>
    </location>
</feature>
<evidence type="ECO:0000313" key="3">
    <source>
        <dbReference type="EMBL" id="WXB12371.1"/>
    </source>
</evidence>
<keyword evidence="4" id="KW-1185">Reference proteome</keyword>
<dbReference type="RefSeq" id="WP_394821993.1">
    <property type="nucleotide sequence ID" value="NZ_CP089984.1"/>
</dbReference>
<feature type="transmembrane region" description="Helical" evidence="2">
    <location>
        <begin position="397"/>
        <end position="414"/>
    </location>
</feature>
<evidence type="ECO:0000256" key="1">
    <source>
        <dbReference type="SAM" id="MobiDB-lite"/>
    </source>
</evidence>
<evidence type="ECO:0000313" key="4">
    <source>
        <dbReference type="Proteomes" id="UP001370348"/>
    </source>
</evidence>
<evidence type="ECO:0008006" key="5">
    <source>
        <dbReference type="Google" id="ProtNLM"/>
    </source>
</evidence>
<dbReference type="Proteomes" id="UP001370348">
    <property type="component" value="Chromosome"/>
</dbReference>